<gene>
    <name evidence="1" type="ORF">CTRU02_202449</name>
</gene>
<evidence type="ECO:0000313" key="2">
    <source>
        <dbReference type="Proteomes" id="UP000805649"/>
    </source>
</evidence>
<dbReference type="Proteomes" id="UP000805649">
    <property type="component" value="Unassembled WGS sequence"/>
</dbReference>
<organism evidence="1 2">
    <name type="scientific">Colletotrichum truncatum</name>
    <name type="common">Anthracnose fungus</name>
    <name type="synonym">Colletotrichum capsici</name>
    <dbReference type="NCBI Taxonomy" id="5467"/>
    <lineage>
        <taxon>Eukaryota</taxon>
        <taxon>Fungi</taxon>
        <taxon>Dikarya</taxon>
        <taxon>Ascomycota</taxon>
        <taxon>Pezizomycotina</taxon>
        <taxon>Sordariomycetes</taxon>
        <taxon>Hypocreomycetidae</taxon>
        <taxon>Glomerellales</taxon>
        <taxon>Glomerellaceae</taxon>
        <taxon>Colletotrichum</taxon>
        <taxon>Colletotrichum truncatum species complex</taxon>
    </lineage>
</organism>
<keyword evidence="2" id="KW-1185">Reference proteome</keyword>
<comment type="caution">
    <text evidence="1">The sequence shown here is derived from an EMBL/GenBank/DDBJ whole genome shotgun (WGS) entry which is preliminary data.</text>
</comment>
<accession>A0ACC3ZK99</accession>
<keyword evidence="1" id="KW-0436">Ligase</keyword>
<sequence>MAKSNPQRLLWKPVDLQHTRLWELMETINRAHNLSIKVQKPTKCTKKPQRLLFLQNYAQLHHYSITQPAQFWLDCFGFLDIIHTGSYFRSVDECQPIDSMSPWFEGVSLNFTENILYEAIPGESDAYRIKGKEDDKIAVTEVREGLEEIRHIDWATLRADTGRLASALKARNIGRGDRIFAVASNSYATLTLFLATAWLGGIFSSVASDMGIVGILERTKQITPKLIFVDNYAQYQGKYFDLAPKIQQIVKATADSASLEGVVLIPRYADKSPQKRVAGTRTLAGLLSSASMKPPSIERLPFSAPALICYSSGTTEQPKCIVHSVGGIVLNGAKEGVLHTGIGPNSVSFQYTTTGWIMYLACVLSLQSGARTILYDGSPFTPDLSVLLKVVAQEKVTVFGTSPKWMGALVTHKIAPRVMFDLSALEVVTSTGMVLPDQLFEWFYGPTGFPPNVRLSNMSGGTDIAGCFLIGNPISPLYVGGCQGPALGIDVQVYDATATSTCGKPVPDGIQGELVAVKPFPNVPILFWNDIAPPSSPNSKLFSSYFARFDHVWTQGDIVSLDRQTRAIIHHGRADGVLNPSGIRFGSAEVYNVIEKRFGNVVLDSLCVGQRRPSDSDESVLLFLQMRPGETYDDKLVTAVKAAIRQDLSSRHVSKYIFQTPEIPMTATFKKLELPVKAIVSGKMVTPSSAVMNPGSLEFFHQFVNIENLVSHSKL</sequence>
<name>A0ACC3ZK99_COLTU</name>
<protein>
    <submittedName>
        <fullName evidence="1">Acetoacetate-CoA ligase</fullName>
    </submittedName>
</protein>
<dbReference type="EMBL" id="VUJX02000001">
    <property type="protein sequence ID" value="KAL0944562.1"/>
    <property type="molecule type" value="Genomic_DNA"/>
</dbReference>
<reference evidence="1 2" key="1">
    <citation type="journal article" date="2020" name="Phytopathology">
        <title>Genome Sequence Resources of Colletotrichum truncatum, C. plurivorum, C. musicola, and C. sojae: Four Species Pathogenic to Soybean (Glycine max).</title>
        <authorList>
            <person name="Rogerio F."/>
            <person name="Boufleur T.R."/>
            <person name="Ciampi-Guillardi M."/>
            <person name="Sukno S.A."/>
            <person name="Thon M.R."/>
            <person name="Massola Junior N.S."/>
            <person name="Baroncelli R."/>
        </authorList>
    </citation>
    <scope>NUCLEOTIDE SEQUENCE [LARGE SCALE GENOMIC DNA]</scope>
    <source>
        <strain evidence="1 2">CMES1059</strain>
    </source>
</reference>
<evidence type="ECO:0000313" key="1">
    <source>
        <dbReference type="EMBL" id="KAL0944562.1"/>
    </source>
</evidence>
<proteinExistence type="predicted"/>